<evidence type="ECO:0000313" key="14">
    <source>
        <dbReference type="Proteomes" id="UP001153709"/>
    </source>
</evidence>
<dbReference type="GO" id="GO:0004222">
    <property type="term" value="F:metalloendopeptidase activity"/>
    <property type="evidence" value="ECO:0007669"/>
    <property type="project" value="InterPro"/>
</dbReference>
<dbReference type="InterPro" id="IPR018487">
    <property type="entry name" value="Hemopexin-like_repeat"/>
</dbReference>
<evidence type="ECO:0000256" key="1">
    <source>
        <dbReference type="ARBA" id="ARBA00010370"/>
    </source>
</evidence>
<sequence>MLLRICFCPWSYQEKKMSRKIVTQKQLEEEVAAIFASDTESEVDPFDTSGSDDKDYNPSGCEEEIERERHKIDSGSEGNKMNKENQMISDESKEQSSCDKNDEEGEAKMLKGIDVLVFMITFTSVFCNDFSEKDAIAYLKKYEQNIDNTTDFSTLLITFQERYNLPVDGLLNNVTIEFMRRPRCEHSDNEFRVSSPWQKHHLRWYFPQKTVEAQKDAEMAFQMWQNVSDLTFTMVTNPTLDPPDITIAMVRKTHYFRPNCMGNDKCPSKVGQGVLGHSYFPDHAGKCKEIHLDITKSWYFGNDSNIPEGRTSFLMVLAHEIGHALGIGHSDTPDAMMYNMYQNKISVLHDDDINAVQYLYGAKKKNKYATIPKVTTPVATRPTTRKQQIGSRHTTASSTTLRSTTKKQPAGTSHTTASSTTSRSTMRKQPILKNLCDIVPDFMFLATAPEFSNYRLYIAYDKFIWKLDLNEMSIPSQPELLADYIPIELRQYTLQHIFQTTNGDLVTVVSPNKYFSASFPSIQFIDNFSLNIPNKAHINAIFQSNAGRSYTFYNNMSYIEFSNDFTSELQRGQIKDIFPGIPEDISLALRWIDGHIYFFRQNTYYKFNEFTRKVIAAGPFNWNLFGVPCPNENILQQLKTLISKLVSVYN</sequence>
<feature type="binding site" evidence="9">
    <location>
        <position position="254"/>
    </location>
    <ligand>
        <name>Zn(2+)</name>
        <dbReference type="ChEBI" id="CHEBI:29105"/>
        <label>1</label>
    </ligand>
</feature>
<evidence type="ECO:0000256" key="3">
    <source>
        <dbReference type="ARBA" id="ARBA00022723"/>
    </source>
</evidence>
<dbReference type="InterPro" id="IPR001818">
    <property type="entry name" value="Pept_M10_metallopeptidase"/>
</dbReference>
<evidence type="ECO:0000256" key="11">
    <source>
        <dbReference type="SAM" id="MobiDB-lite"/>
    </source>
</evidence>
<comment type="cofactor">
    <cofactor evidence="9">
        <name>Ca(2+)</name>
        <dbReference type="ChEBI" id="CHEBI:29108"/>
    </cofactor>
    <text evidence="9">Can bind about 5 Ca(2+) ions per subunit.</text>
</comment>
<dbReference type="GO" id="GO:0005615">
    <property type="term" value="C:extracellular space"/>
    <property type="evidence" value="ECO:0007669"/>
    <property type="project" value="TreeGrafter"/>
</dbReference>
<feature type="binding site" description="in inhibited form" evidence="9">
    <location>
        <position position="184"/>
    </location>
    <ligand>
        <name>Zn(2+)</name>
        <dbReference type="ChEBI" id="CHEBI:29105"/>
        <label>2</label>
        <note>catalytic</note>
    </ligand>
</feature>
<dbReference type="PRINTS" id="PR00138">
    <property type="entry name" value="MATRIXIN"/>
</dbReference>
<proteinExistence type="inferred from homology"/>
<evidence type="ECO:0000256" key="10">
    <source>
        <dbReference type="PROSITE-ProRule" id="PRU01011"/>
    </source>
</evidence>
<keyword evidence="9" id="KW-0106">Calcium</keyword>
<dbReference type="GO" id="GO:0031012">
    <property type="term" value="C:extracellular matrix"/>
    <property type="evidence" value="ECO:0007669"/>
    <property type="project" value="InterPro"/>
</dbReference>
<dbReference type="Proteomes" id="UP001153709">
    <property type="component" value="Chromosome 4"/>
</dbReference>
<accession>A0A9N9T277</accession>
<dbReference type="GO" id="GO:0006508">
    <property type="term" value="P:proteolysis"/>
    <property type="evidence" value="ECO:0007669"/>
    <property type="project" value="UniProtKB-KW"/>
</dbReference>
<feature type="compositionally biased region" description="Basic and acidic residues" evidence="11">
    <location>
        <begin position="90"/>
        <end position="103"/>
    </location>
</feature>
<dbReference type="SMART" id="SM00120">
    <property type="entry name" value="HX"/>
    <property type="match status" value="2"/>
</dbReference>
<gene>
    <name evidence="13" type="ORF">DIABBA_LOCUS6359</name>
</gene>
<feature type="binding site" evidence="9">
    <location>
        <position position="264"/>
    </location>
    <ligand>
        <name>Zn(2+)</name>
        <dbReference type="ChEBI" id="CHEBI:29105"/>
        <label>1</label>
    </ligand>
</feature>
<dbReference type="PANTHER" id="PTHR10201:SF291">
    <property type="entry name" value="MATRIX METALLOPROTEINASE 1, ISOFORM C-RELATED"/>
    <property type="match status" value="1"/>
</dbReference>
<dbReference type="InterPro" id="IPR021190">
    <property type="entry name" value="Pept_M10A"/>
</dbReference>
<feature type="binding site" evidence="9">
    <location>
        <position position="291"/>
    </location>
    <ligand>
        <name>Zn(2+)</name>
        <dbReference type="ChEBI" id="CHEBI:29105"/>
        <label>1</label>
    </ligand>
</feature>
<evidence type="ECO:0000256" key="4">
    <source>
        <dbReference type="ARBA" id="ARBA00022729"/>
    </source>
</evidence>
<feature type="region of interest" description="Disordered" evidence="11">
    <location>
        <begin position="34"/>
        <end position="103"/>
    </location>
</feature>
<dbReference type="PROSITE" id="PS51642">
    <property type="entry name" value="HEMOPEXIN_2"/>
    <property type="match status" value="1"/>
</dbReference>
<dbReference type="InterPro" id="IPR036375">
    <property type="entry name" value="Hemopexin-like_dom_sf"/>
</dbReference>
<feature type="region of interest" description="Disordered" evidence="11">
    <location>
        <begin position="373"/>
        <end position="426"/>
    </location>
</feature>
<feature type="compositionally biased region" description="Polar residues" evidence="11">
    <location>
        <begin position="76"/>
        <end position="89"/>
    </location>
</feature>
<keyword evidence="5" id="KW-0378">Hydrolase</keyword>
<dbReference type="EMBL" id="OU898279">
    <property type="protein sequence ID" value="CAG9832918.1"/>
    <property type="molecule type" value="Genomic_DNA"/>
</dbReference>
<evidence type="ECO:0000256" key="5">
    <source>
        <dbReference type="ARBA" id="ARBA00022801"/>
    </source>
</evidence>
<feature type="domain" description="Peptidase metallopeptidase" evidence="12">
    <location>
        <begin position="193"/>
        <end position="362"/>
    </location>
</feature>
<feature type="binding site" evidence="9">
    <location>
        <position position="323"/>
    </location>
    <ligand>
        <name>Zn(2+)</name>
        <dbReference type="ChEBI" id="CHEBI:29105"/>
        <label>2</label>
        <note>catalytic</note>
    </ligand>
</feature>
<dbReference type="InterPro" id="IPR006026">
    <property type="entry name" value="Peptidase_Metallo"/>
</dbReference>
<feature type="binding site" evidence="9">
    <location>
        <position position="244"/>
    </location>
    <ligand>
        <name>Ca(2+)</name>
        <dbReference type="ChEBI" id="CHEBI:29108"/>
        <label>2</label>
    </ligand>
</feature>
<evidence type="ECO:0000256" key="6">
    <source>
        <dbReference type="ARBA" id="ARBA00022833"/>
    </source>
</evidence>
<dbReference type="OrthoDB" id="7550572at2759"/>
<dbReference type="GO" id="GO:0030198">
    <property type="term" value="P:extracellular matrix organization"/>
    <property type="evidence" value="ECO:0007669"/>
    <property type="project" value="TreeGrafter"/>
</dbReference>
<name>A0A9N9T277_DIABA</name>
<evidence type="ECO:0000256" key="7">
    <source>
        <dbReference type="ARBA" id="ARBA00023049"/>
    </source>
</evidence>
<dbReference type="PANTHER" id="PTHR10201">
    <property type="entry name" value="MATRIX METALLOPROTEINASE"/>
    <property type="match status" value="1"/>
</dbReference>
<feature type="binding site" evidence="9">
    <location>
        <position position="293"/>
    </location>
    <ligand>
        <name>Ca(2+)</name>
        <dbReference type="ChEBI" id="CHEBI:29108"/>
        <label>3</label>
    </ligand>
</feature>
<dbReference type="SUPFAM" id="SSF55486">
    <property type="entry name" value="Metalloproteases ('zincins'), catalytic domain"/>
    <property type="match status" value="1"/>
</dbReference>
<evidence type="ECO:0000256" key="9">
    <source>
        <dbReference type="PIRSR" id="PIRSR621190-2"/>
    </source>
</evidence>
<reference evidence="13" key="1">
    <citation type="submission" date="2022-01" db="EMBL/GenBank/DDBJ databases">
        <authorList>
            <person name="King R."/>
        </authorList>
    </citation>
    <scope>NUCLEOTIDE SEQUENCE</scope>
</reference>
<feature type="binding site" evidence="9">
    <location>
        <position position="329"/>
    </location>
    <ligand>
        <name>Zn(2+)</name>
        <dbReference type="ChEBI" id="CHEBI:29105"/>
        <label>2</label>
        <note>catalytic</note>
    </ligand>
</feature>
<dbReference type="Gene3D" id="3.40.390.10">
    <property type="entry name" value="Collagenase (Catalytic Domain)"/>
    <property type="match status" value="1"/>
</dbReference>
<keyword evidence="14" id="KW-1185">Reference proteome</keyword>
<keyword evidence="6 9" id="KW-0862">Zinc</keyword>
<dbReference type="SUPFAM" id="SSF50923">
    <property type="entry name" value="Hemopexin-like domain"/>
    <property type="match status" value="1"/>
</dbReference>
<evidence type="ECO:0000256" key="8">
    <source>
        <dbReference type="PIRSR" id="PIRSR621190-1"/>
    </source>
</evidence>
<dbReference type="SMART" id="SM00235">
    <property type="entry name" value="ZnMc"/>
    <property type="match status" value="1"/>
</dbReference>
<dbReference type="Pfam" id="PF00413">
    <property type="entry name" value="Peptidase_M10"/>
    <property type="match status" value="1"/>
</dbReference>
<dbReference type="Gene3D" id="2.110.10.10">
    <property type="entry name" value="Hemopexin-like domain"/>
    <property type="match status" value="1"/>
</dbReference>
<dbReference type="GO" id="GO:0030574">
    <property type="term" value="P:collagen catabolic process"/>
    <property type="evidence" value="ECO:0007669"/>
    <property type="project" value="TreeGrafter"/>
</dbReference>
<comment type="similarity">
    <text evidence="1">Belongs to the peptidase M10A family.</text>
</comment>
<feature type="repeat" description="Hemopexin" evidence="10">
    <location>
        <begin position="582"/>
        <end position="629"/>
    </location>
</feature>
<keyword evidence="4" id="KW-0732">Signal</keyword>
<dbReference type="AlphaFoldDB" id="A0A9N9T277"/>
<feature type="binding site" evidence="9">
    <location>
        <position position="319"/>
    </location>
    <ligand>
        <name>Zn(2+)</name>
        <dbReference type="ChEBI" id="CHEBI:29105"/>
        <label>2</label>
        <note>catalytic</note>
    </ligand>
</feature>
<feature type="compositionally biased region" description="Low complexity" evidence="11">
    <location>
        <begin position="412"/>
        <end position="424"/>
    </location>
</feature>
<comment type="cofactor">
    <cofactor evidence="9">
        <name>Zn(2+)</name>
        <dbReference type="ChEBI" id="CHEBI:29105"/>
    </cofactor>
    <text evidence="9">Binds 2 Zn(2+) ions per subunit.</text>
</comment>
<organism evidence="13 14">
    <name type="scientific">Diabrotica balteata</name>
    <name type="common">Banded cucumber beetle</name>
    <dbReference type="NCBI Taxonomy" id="107213"/>
    <lineage>
        <taxon>Eukaryota</taxon>
        <taxon>Metazoa</taxon>
        <taxon>Ecdysozoa</taxon>
        <taxon>Arthropoda</taxon>
        <taxon>Hexapoda</taxon>
        <taxon>Insecta</taxon>
        <taxon>Pterygota</taxon>
        <taxon>Neoptera</taxon>
        <taxon>Endopterygota</taxon>
        <taxon>Coleoptera</taxon>
        <taxon>Polyphaga</taxon>
        <taxon>Cucujiformia</taxon>
        <taxon>Chrysomeloidea</taxon>
        <taxon>Chrysomelidae</taxon>
        <taxon>Galerucinae</taxon>
        <taxon>Diabroticina</taxon>
        <taxon>Diabroticites</taxon>
        <taxon>Diabrotica</taxon>
    </lineage>
</organism>
<evidence type="ECO:0000256" key="2">
    <source>
        <dbReference type="ARBA" id="ARBA00022670"/>
    </source>
</evidence>
<keyword evidence="3 9" id="KW-0479">Metal-binding</keyword>
<feature type="binding site" evidence="9">
    <location>
        <position position="337"/>
    </location>
    <ligand>
        <name>Zn(2+)</name>
        <dbReference type="ChEBI" id="CHEBI:29105"/>
        <label>2</label>
        <note>catalytic</note>
    </ligand>
</feature>
<dbReference type="InterPro" id="IPR024079">
    <property type="entry name" value="MetalloPept_cat_dom_sf"/>
</dbReference>
<evidence type="ECO:0000259" key="12">
    <source>
        <dbReference type="SMART" id="SM00235"/>
    </source>
</evidence>
<feature type="compositionally biased region" description="Low complexity" evidence="11">
    <location>
        <begin position="373"/>
        <end position="403"/>
    </location>
</feature>
<feature type="active site" evidence="8">
    <location>
        <position position="320"/>
    </location>
</feature>
<evidence type="ECO:0000313" key="13">
    <source>
        <dbReference type="EMBL" id="CAG9832918.1"/>
    </source>
</evidence>
<feature type="binding site" evidence="9">
    <location>
        <position position="540"/>
    </location>
    <ligand>
        <name>Ca(2+)</name>
        <dbReference type="ChEBI" id="CHEBI:29108"/>
        <label>5</label>
    </ligand>
</feature>
<dbReference type="GO" id="GO:0008270">
    <property type="term" value="F:zinc ion binding"/>
    <property type="evidence" value="ECO:0007669"/>
    <property type="project" value="InterPro"/>
</dbReference>
<protein>
    <recommendedName>
        <fullName evidence="12">Peptidase metallopeptidase domain-containing protein</fullName>
    </recommendedName>
</protein>
<keyword evidence="7" id="KW-0482">Metalloprotease</keyword>
<feature type="binding site" evidence="9">
    <location>
        <position position="277"/>
    </location>
    <ligand>
        <name>Zn(2+)</name>
        <dbReference type="ChEBI" id="CHEBI:29105"/>
        <label>1</label>
    </ligand>
</feature>
<keyword evidence="2" id="KW-0645">Protease</keyword>